<keyword evidence="4" id="KW-0812">Transmembrane</keyword>
<dbReference type="PANTHER" id="PTHR30069:SF29">
    <property type="entry name" value="HEMOGLOBIN AND HEMOGLOBIN-HAPTOGLOBIN-BINDING PROTEIN 1-RELATED"/>
    <property type="match status" value="1"/>
</dbReference>
<keyword evidence="2" id="KW-0813">Transport</keyword>
<evidence type="ECO:0000256" key="3">
    <source>
        <dbReference type="ARBA" id="ARBA00022452"/>
    </source>
</evidence>
<keyword evidence="9" id="KW-0998">Cell outer membrane</keyword>
<organism evidence="13 14">
    <name type="scientific">Candidatus Aphodosoma intestinipullorum</name>
    <dbReference type="NCBI Taxonomy" id="2840674"/>
    <lineage>
        <taxon>Bacteria</taxon>
        <taxon>Pseudomonadati</taxon>
        <taxon>Bacteroidota</taxon>
        <taxon>Bacteroidia</taxon>
        <taxon>Bacteroidales</taxon>
        <taxon>Candidatus Aphodosoma</taxon>
    </lineage>
</organism>
<dbReference type="InterPro" id="IPR036942">
    <property type="entry name" value="Beta-barrel_TonB_sf"/>
</dbReference>
<evidence type="ECO:0000313" key="14">
    <source>
        <dbReference type="Proteomes" id="UP000712007"/>
    </source>
</evidence>
<evidence type="ECO:0000313" key="13">
    <source>
        <dbReference type="EMBL" id="MBO8440014.1"/>
    </source>
</evidence>
<reference evidence="13" key="2">
    <citation type="journal article" date="2021" name="PeerJ">
        <title>Extensive microbial diversity within the chicken gut microbiome revealed by metagenomics and culture.</title>
        <authorList>
            <person name="Gilroy R."/>
            <person name="Ravi A."/>
            <person name="Getino M."/>
            <person name="Pursley I."/>
            <person name="Horton D.L."/>
            <person name="Alikhan N.F."/>
            <person name="Baker D."/>
            <person name="Gharbi K."/>
            <person name="Hall N."/>
            <person name="Watson M."/>
            <person name="Adriaenssens E.M."/>
            <person name="Foster-Nyarko E."/>
            <person name="Jarju S."/>
            <person name="Secka A."/>
            <person name="Antonio M."/>
            <person name="Oren A."/>
            <person name="Chaudhuri R.R."/>
            <person name="La Ragione R."/>
            <person name="Hildebrand F."/>
            <person name="Pallen M.J."/>
        </authorList>
    </citation>
    <scope>NUCLEOTIDE SEQUENCE</scope>
    <source>
        <strain evidence="13">3924</strain>
    </source>
</reference>
<feature type="domain" description="TonB-dependent receptor plug" evidence="12">
    <location>
        <begin position="116"/>
        <end position="218"/>
    </location>
</feature>
<reference evidence="13" key="1">
    <citation type="submission" date="2020-10" db="EMBL/GenBank/DDBJ databases">
        <authorList>
            <person name="Gilroy R."/>
        </authorList>
    </citation>
    <scope>NUCLEOTIDE SEQUENCE</scope>
    <source>
        <strain evidence="13">3924</strain>
    </source>
</reference>
<dbReference type="InterPro" id="IPR000531">
    <property type="entry name" value="Beta-barrel_TonB"/>
</dbReference>
<name>A0A940DJC2_9BACT</name>
<comment type="subcellular location">
    <subcellularLocation>
        <location evidence="1">Cell outer membrane</location>
        <topology evidence="1">Multi-pass membrane protein</topology>
    </subcellularLocation>
</comment>
<keyword evidence="8 13" id="KW-0675">Receptor</keyword>
<evidence type="ECO:0000256" key="1">
    <source>
        <dbReference type="ARBA" id="ARBA00004571"/>
    </source>
</evidence>
<sequence length="738" mass="82006">MKYITSLFIALFISISLFADLRGTVVDENGEPIIGAELVWLNTVTGGVTDVNGNFHIRTVEGNNLLRVYYISYQTDTIAVTDTAAPLNIVMREESIAIKDVTVSGRAAATITSRISPLQTQKITGAELCKAACCNLSESFETNASVDVAYADAATGAKQIRLLGLAGTYVQLLTENTPGIRGLAQNYGMEYIPGAWMESIQVSKGTSSVINGYEATTGQINVEYLKPNTQDPIALNGMFSSSLRGELNATGGWDINPYVSTGVLAHYKTEQWGHDGNGDGFMDIPKSQQANVLNRWYIKRGDYTGQVLVRGLYDERIGGQFPSAAKGYDPYSIGIYTWRADAFVKNGYVFDPERGTSLGVIVSGSYHNQDAVYGRRFYDGAQGNLYANAIFQTNFTDEHKLVAGASVNFDHYTERLDFRDDVSMGDGSMNFDRQEVTPGVFAEYSFNYRESLSLLLGLRGDWSSRYGFFVTPRFNVRYSPWQWWNIRGSVGLGYRSPNLLSDNAFVMPTSRRIVVTEELAQERALNAGVSTTFYIPISGRELQISAEYYYTNFFESVVVDMDSDPHAIIFSNLNGGRAYAGNAQIEATMEVLKGWTMTLAYRYTDVRTTIGGCLVEKPLTNRFKGLITTSYVTPLKRWQFDLTAQFNGGGRMPVPDAANPLWDSEFPWYPQLMAQVTRYFRTWSIYLGAENITNFTQSNPVISATNPWSGDFDASMAWGPIHGAKVYIGFRWALDRAE</sequence>
<dbReference type="Pfam" id="PF00593">
    <property type="entry name" value="TonB_dep_Rec_b-barrel"/>
    <property type="match status" value="1"/>
</dbReference>
<evidence type="ECO:0000256" key="6">
    <source>
        <dbReference type="ARBA" id="ARBA00023077"/>
    </source>
</evidence>
<evidence type="ECO:0000256" key="9">
    <source>
        <dbReference type="ARBA" id="ARBA00023237"/>
    </source>
</evidence>
<dbReference type="InterPro" id="IPR039426">
    <property type="entry name" value="TonB-dep_rcpt-like"/>
</dbReference>
<evidence type="ECO:0000256" key="7">
    <source>
        <dbReference type="ARBA" id="ARBA00023136"/>
    </source>
</evidence>
<dbReference type="EMBL" id="JADIMV010000086">
    <property type="protein sequence ID" value="MBO8440014.1"/>
    <property type="molecule type" value="Genomic_DNA"/>
</dbReference>
<keyword evidence="3" id="KW-1134">Transmembrane beta strand</keyword>
<keyword evidence="6 10" id="KW-0798">TonB box</keyword>
<dbReference type="GO" id="GO:0015344">
    <property type="term" value="F:siderophore uptake transmembrane transporter activity"/>
    <property type="evidence" value="ECO:0007669"/>
    <property type="project" value="TreeGrafter"/>
</dbReference>
<gene>
    <name evidence="13" type="ORF">IAC51_05115</name>
</gene>
<dbReference type="GO" id="GO:0009279">
    <property type="term" value="C:cell outer membrane"/>
    <property type="evidence" value="ECO:0007669"/>
    <property type="project" value="UniProtKB-SubCell"/>
</dbReference>
<dbReference type="SUPFAM" id="SSF49464">
    <property type="entry name" value="Carboxypeptidase regulatory domain-like"/>
    <property type="match status" value="1"/>
</dbReference>
<comment type="similarity">
    <text evidence="10">Belongs to the TonB-dependent receptor family.</text>
</comment>
<comment type="caution">
    <text evidence="13">The sequence shown here is derived from an EMBL/GenBank/DDBJ whole genome shotgun (WGS) entry which is preliminary data.</text>
</comment>
<evidence type="ECO:0000256" key="10">
    <source>
        <dbReference type="RuleBase" id="RU003357"/>
    </source>
</evidence>
<dbReference type="SUPFAM" id="SSF56935">
    <property type="entry name" value="Porins"/>
    <property type="match status" value="1"/>
</dbReference>
<dbReference type="AlphaFoldDB" id="A0A940DJC2"/>
<feature type="domain" description="TonB-dependent receptor-like beta-barrel" evidence="11">
    <location>
        <begin position="313"/>
        <end position="692"/>
    </location>
</feature>
<dbReference type="Gene3D" id="2.60.40.1120">
    <property type="entry name" value="Carboxypeptidase-like, regulatory domain"/>
    <property type="match status" value="1"/>
</dbReference>
<dbReference type="Gene3D" id="2.40.170.20">
    <property type="entry name" value="TonB-dependent receptor, beta-barrel domain"/>
    <property type="match status" value="1"/>
</dbReference>
<evidence type="ECO:0000256" key="4">
    <source>
        <dbReference type="ARBA" id="ARBA00022692"/>
    </source>
</evidence>
<proteinExistence type="inferred from homology"/>
<dbReference type="Proteomes" id="UP000712007">
    <property type="component" value="Unassembled WGS sequence"/>
</dbReference>
<dbReference type="Pfam" id="PF07715">
    <property type="entry name" value="Plug"/>
    <property type="match status" value="1"/>
</dbReference>
<keyword evidence="5" id="KW-0732">Signal</keyword>
<protein>
    <submittedName>
        <fullName evidence="13">TonB-dependent receptor</fullName>
    </submittedName>
</protein>
<accession>A0A940DJC2</accession>
<dbReference type="Pfam" id="PF13715">
    <property type="entry name" value="CarbopepD_reg_2"/>
    <property type="match status" value="1"/>
</dbReference>
<dbReference type="InterPro" id="IPR037066">
    <property type="entry name" value="Plug_dom_sf"/>
</dbReference>
<evidence type="ECO:0000259" key="12">
    <source>
        <dbReference type="Pfam" id="PF07715"/>
    </source>
</evidence>
<dbReference type="PANTHER" id="PTHR30069">
    <property type="entry name" value="TONB-DEPENDENT OUTER MEMBRANE RECEPTOR"/>
    <property type="match status" value="1"/>
</dbReference>
<evidence type="ECO:0000259" key="11">
    <source>
        <dbReference type="Pfam" id="PF00593"/>
    </source>
</evidence>
<evidence type="ECO:0000256" key="5">
    <source>
        <dbReference type="ARBA" id="ARBA00022729"/>
    </source>
</evidence>
<keyword evidence="7 10" id="KW-0472">Membrane</keyword>
<dbReference type="InterPro" id="IPR012910">
    <property type="entry name" value="Plug_dom"/>
</dbReference>
<dbReference type="GO" id="GO:0044718">
    <property type="term" value="P:siderophore transmembrane transport"/>
    <property type="evidence" value="ECO:0007669"/>
    <property type="project" value="TreeGrafter"/>
</dbReference>
<dbReference type="Gene3D" id="2.170.130.10">
    <property type="entry name" value="TonB-dependent receptor, plug domain"/>
    <property type="match status" value="1"/>
</dbReference>
<dbReference type="InterPro" id="IPR008969">
    <property type="entry name" value="CarboxyPept-like_regulatory"/>
</dbReference>
<evidence type="ECO:0000256" key="2">
    <source>
        <dbReference type="ARBA" id="ARBA00022448"/>
    </source>
</evidence>
<evidence type="ECO:0000256" key="8">
    <source>
        <dbReference type="ARBA" id="ARBA00023170"/>
    </source>
</evidence>